<protein>
    <submittedName>
        <fullName evidence="1">8373_t:CDS:1</fullName>
    </submittedName>
</protein>
<feature type="non-terminal residue" evidence="1">
    <location>
        <position position="78"/>
    </location>
</feature>
<accession>A0A9N9JRW3</accession>
<name>A0A9N9JRW3_9GLOM</name>
<dbReference type="EMBL" id="CAJVPZ010061251">
    <property type="protein sequence ID" value="CAG8790960.1"/>
    <property type="molecule type" value="Genomic_DNA"/>
</dbReference>
<dbReference type="OrthoDB" id="10532694at2759"/>
<dbReference type="Proteomes" id="UP000789396">
    <property type="component" value="Unassembled WGS sequence"/>
</dbReference>
<organism evidence="1 2">
    <name type="scientific">Racocetra fulgida</name>
    <dbReference type="NCBI Taxonomy" id="60492"/>
    <lineage>
        <taxon>Eukaryota</taxon>
        <taxon>Fungi</taxon>
        <taxon>Fungi incertae sedis</taxon>
        <taxon>Mucoromycota</taxon>
        <taxon>Glomeromycotina</taxon>
        <taxon>Glomeromycetes</taxon>
        <taxon>Diversisporales</taxon>
        <taxon>Gigasporaceae</taxon>
        <taxon>Racocetra</taxon>
    </lineage>
</organism>
<feature type="non-terminal residue" evidence="1">
    <location>
        <position position="1"/>
    </location>
</feature>
<evidence type="ECO:0000313" key="1">
    <source>
        <dbReference type="EMBL" id="CAG8790960.1"/>
    </source>
</evidence>
<dbReference type="AlphaFoldDB" id="A0A9N9JRW3"/>
<gene>
    <name evidence="1" type="ORF">RFULGI_LOCUS16744</name>
</gene>
<evidence type="ECO:0000313" key="2">
    <source>
        <dbReference type="Proteomes" id="UP000789396"/>
    </source>
</evidence>
<proteinExistence type="predicted"/>
<sequence length="78" mass="9072">KYDEDYINRHANGPGCKRKKQKSILCFFNSTDKVVEEKSEVEDVMDDDNIIIVDKNKDEINREENANIEIINPVTNQT</sequence>
<keyword evidence="2" id="KW-1185">Reference proteome</keyword>
<comment type="caution">
    <text evidence="1">The sequence shown here is derived from an EMBL/GenBank/DDBJ whole genome shotgun (WGS) entry which is preliminary data.</text>
</comment>
<reference evidence="1" key="1">
    <citation type="submission" date="2021-06" db="EMBL/GenBank/DDBJ databases">
        <authorList>
            <person name="Kallberg Y."/>
            <person name="Tangrot J."/>
            <person name="Rosling A."/>
        </authorList>
    </citation>
    <scope>NUCLEOTIDE SEQUENCE</scope>
    <source>
        <strain evidence="1">IN212</strain>
    </source>
</reference>